<comment type="caution">
    <text evidence="2">The sequence shown here is derived from an EMBL/GenBank/DDBJ whole genome shotgun (WGS) entry which is preliminary data.</text>
</comment>
<dbReference type="InterPro" id="IPR011733">
    <property type="entry name" value="CHP02185_IM"/>
</dbReference>
<gene>
    <name evidence="2" type="ORF">GC105_07400</name>
</gene>
<reference evidence="2 3" key="1">
    <citation type="submission" date="2019-10" db="EMBL/GenBank/DDBJ databases">
        <title>Alkalibaculum tamaniensis sp.nov., a new alkaliphilic acetogen, isolated on methoxylated aromatics from a mud volcano.</title>
        <authorList>
            <person name="Khomyakova M.A."/>
            <person name="Merkel A.Y."/>
            <person name="Bonch-Osmolovskaya E.A."/>
            <person name="Slobodkin A.I."/>
        </authorList>
    </citation>
    <scope>NUCLEOTIDE SEQUENCE [LARGE SCALE GENOMIC DNA]</scope>
    <source>
        <strain evidence="2 3">M08DMB</strain>
    </source>
</reference>
<name>A0A6A7K928_9FIRM</name>
<feature type="transmembrane region" description="Helical" evidence="1">
    <location>
        <begin position="12"/>
        <end position="35"/>
    </location>
</feature>
<dbReference type="Pfam" id="PF09605">
    <property type="entry name" value="Trep_Strep"/>
    <property type="match status" value="1"/>
</dbReference>
<dbReference type="Proteomes" id="UP000440004">
    <property type="component" value="Unassembled WGS sequence"/>
</dbReference>
<keyword evidence="1" id="KW-0812">Transmembrane</keyword>
<proteinExistence type="predicted"/>
<keyword evidence="1" id="KW-0472">Membrane</keyword>
<accession>A0A6A7K928</accession>
<protein>
    <submittedName>
        <fullName evidence="2">Uncharacterized protein</fullName>
    </submittedName>
</protein>
<dbReference type="AlphaFoldDB" id="A0A6A7K928"/>
<keyword evidence="3" id="KW-1185">Reference proteome</keyword>
<evidence type="ECO:0000256" key="1">
    <source>
        <dbReference type="SAM" id="Phobius"/>
    </source>
</evidence>
<evidence type="ECO:0000313" key="2">
    <source>
        <dbReference type="EMBL" id="MPW25613.1"/>
    </source>
</evidence>
<dbReference type="EMBL" id="WHNX01000009">
    <property type="protein sequence ID" value="MPW25613.1"/>
    <property type="molecule type" value="Genomic_DNA"/>
</dbReference>
<evidence type="ECO:0000313" key="3">
    <source>
        <dbReference type="Proteomes" id="UP000440004"/>
    </source>
</evidence>
<organism evidence="2 3">
    <name type="scientific">Alkalibaculum sporogenes</name>
    <dbReference type="NCBI Taxonomy" id="2655001"/>
    <lineage>
        <taxon>Bacteria</taxon>
        <taxon>Bacillati</taxon>
        <taxon>Bacillota</taxon>
        <taxon>Clostridia</taxon>
        <taxon>Eubacteriales</taxon>
        <taxon>Eubacteriaceae</taxon>
        <taxon>Alkalibaculum</taxon>
    </lineage>
</organism>
<sequence>MVIQVSHRRRLVQICVVVIPFVLGVLTAIPFILFVTKTKKFGMVTLKGTLLGMICFLMGQSWKKTIISFCIFT</sequence>
<keyword evidence="1" id="KW-1133">Transmembrane helix</keyword>